<dbReference type="EMBL" id="CACSLK010027615">
    <property type="protein sequence ID" value="CAA0826353.1"/>
    <property type="molecule type" value="Genomic_DNA"/>
</dbReference>
<dbReference type="InterPro" id="IPR003656">
    <property type="entry name" value="Znf_BED"/>
</dbReference>
<evidence type="ECO:0000256" key="3">
    <source>
        <dbReference type="ARBA" id="ARBA00022833"/>
    </source>
</evidence>
<evidence type="ECO:0000256" key="2">
    <source>
        <dbReference type="ARBA" id="ARBA00022771"/>
    </source>
</evidence>
<evidence type="ECO:0000313" key="6">
    <source>
        <dbReference type="EMBL" id="CAA0826353.1"/>
    </source>
</evidence>
<dbReference type="Proteomes" id="UP001153555">
    <property type="component" value="Unassembled WGS sequence"/>
</dbReference>
<comment type="caution">
    <text evidence="6">The sequence shown here is derived from an EMBL/GenBank/DDBJ whole genome shotgun (WGS) entry which is preliminary data.</text>
</comment>
<proteinExistence type="predicted"/>
<name>A0A9N7N9E6_STRHE</name>
<accession>A0A9N7N9E6</accession>
<keyword evidence="2 4" id="KW-0863">Zinc-finger</keyword>
<organism evidence="6 7">
    <name type="scientific">Striga hermonthica</name>
    <name type="common">Purple witchweed</name>
    <name type="synonym">Buchnera hermonthica</name>
    <dbReference type="NCBI Taxonomy" id="68872"/>
    <lineage>
        <taxon>Eukaryota</taxon>
        <taxon>Viridiplantae</taxon>
        <taxon>Streptophyta</taxon>
        <taxon>Embryophyta</taxon>
        <taxon>Tracheophyta</taxon>
        <taxon>Spermatophyta</taxon>
        <taxon>Magnoliopsida</taxon>
        <taxon>eudicotyledons</taxon>
        <taxon>Gunneridae</taxon>
        <taxon>Pentapetalae</taxon>
        <taxon>asterids</taxon>
        <taxon>lamiids</taxon>
        <taxon>Lamiales</taxon>
        <taxon>Orobanchaceae</taxon>
        <taxon>Buchnereae</taxon>
        <taxon>Striga</taxon>
    </lineage>
</organism>
<dbReference type="AlphaFoldDB" id="A0A9N7N9E6"/>
<sequence>MSSGASNSNPSAAVEKSVALKRNSEDIRWDYGVLVDPNDLNVIKCKLCPKVVKAGIYRLKLHIAQKRGQVTPCPNATPENIARCRQAIENSSKAKKARLTEQQE</sequence>
<dbReference type="PANTHER" id="PTHR46951:SF2">
    <property type="entry name" value="BED-TYPE DOMAIN-CONTAINING PROTEIN"/>
    <property type="match status" value="1"/>
</dbReference>
<feature type="domain" description="BED-type" evidence="5">
    <location>
        <begin position="23"/>
        <end position="80"/>
    </location>
</feature>
<dbReference type="OrthoDB" id="2012664at2759"/>
<evidence type="ECO:0000259" key="5">
    <source>
        <dbReference type="PROSITE" id="PS50808"/>
    </source>
</evidence>
<dbReference type="PROSITE" id="PS50808">
    <property type="entry name" value="ZF_BED"/>
    <property type="match status" value="1"/>
</dbReference>
<evidence type="ECO:0000313" key="7">
    <source>
        <dbReference type="Proteomes" id="UP001153555"/>
    </source>
</evidence>
<keyword evidence="7" id="KW-1185">Reference proteome</keyword>
<gene>
    <name evidence="6" type="ORF">SHERM_22667</name>
</gene>
<keyword evidence="3" id="KW-0862">Zinc</keyword>
<protein>
    <submittedName>
        <fullName evidence="6">HAT transposon superfamily protein</fullName>
    </submittedName>
</protein>
<feature type="non-terminal residue" evidence="6">
    <location>
        <position position="104"/>
    </location>
</feature>
<dbReference type="GO" id="GO:0003677">
    <property type="term" value="F:DNA binding"/>
    <property type="evidence" value="ECO:0007669"/>
    <property type="project" value="InterPro"/>
</dbReference>
<dbReference type="PANTHER" id="PTHR46951">
    <property type="entry name" value="BED-TYPE DOMAIN-CONTAINING PROTEIN"/>
    <property type="match status" value="1"/>
</dbReference>
<dbReference type="GO" id="GO:0008270">
    <property type="term" value="F:zinc ion binding"/>
    <property type="evidence" value="ECO:0007669"/>
    <property type="project" value="UniProtKB-KW"/>
</dbReference>
<evidence type="ECO:0000256" key="1">
    <source>
        <dbReference type="ARBA" id="ARBA00022723"/>
    </source>
</evidence>
<keyword evidence="1" id="KW-0479">Metal-binding</keyword>
<reference evidence="6" key="1">
    <citation type="submission" date="2019-12" db="EMBL/GenBank/DDBJ databases">
        <authorList>
            <person name="Scholes J."/>
        </authorList>
    </citation>
    <scope>NUCLEOTIDE SEQUENCE</scope>
</reference>
<evidence type="ECO:0000256" key="4">
    <source>
        <dbReference type="PROSITE-ProRule" id="PRU00027"/>
    </source>
</evidence>